<evidence type="ECO:0000313" key="1">
    <source>
        <dbReference type="EMBL" id="MFH4982603.1"/>
    </source>
</evidence>
<name>A0ABD6EZM4_9BILA</name>
<protein>
    <submittedName>
        <fullName evidence="1">Uncharacterized protein</fullName>
    </submittedName>
</protein>
<keyword evidence="2" id="KW-1185">Reference proteome</keyword>
<accession>A0ABD6EZM4</accession>
<organism evidence="1 2">
    <name type="scientific">Gnathostoma spinigerum</name>
    <dbReference type="NCBI Taxonomy" id="75299"/>
    <lineage>
        <taxon>Eukaryota</taxon>
        <taxon>Metazoa</taxon>
        <taxon>Ecdysozoa</taxon>
        <taxon>Nematoda</taxon>
        <taxon>Chromadorea</taxon>
        <taxon>Rhabditida</taxon>
        <taxon>Spirurina</taxon>
        <taxon>Gnathostomatomorpha</taxon>
        <taxon>Gnathostomatoidea</taxon>
        <taxon>Gnathostomatidae</taxon>
        <taxon>Gnathostoma</taxon>
    </lineage>
</organism>
<gene>
    <name evidence="1" type="ORF">AB6A40_009312</name>
</gene>
<reference evidence="1 2" key="1">
    <citation type="submission" date="2024-08" db="EMBL/GenBank/DDBJ databases">
        <title>Gnathostoma spinigerum genome.</title>
        <authorList>
            <person name="Gonzalez-Bertolin B."/>
            <person name="Monzon S."/>
            <person name="Zaballos A."/>
            <person name="Jimenez P."/>
            <person name="Dekumyoy P."/>
            <person name="Varona S."/>
            <person name="Cuesta I."/>
            <person name="Sumanam S."/>
            <person name="Adisakwattana P."/>
            <person name="Gasser R.B."/>
            <person name="Hernandez-Gonzalez A."/>
            <person name="Young N.D."/>
            <person name="Perteguer M.J."/>
        </authorList>
    </citation>
    <scope>NUCLEOTIDE SEQUENCE [LARGE SCALE GENOMIC DNA]</scope>
    <source>
        <strain evidence="1">AL3</strain>
        <tissue evidence="1">Liver</tissue>
    </source>
</reference>
<dbReference type="EMBL" id="JBGFUD010009673">
    <property type="protein sequence ID" value="MFH4982603.1"/>
    <property type="molecule type" value="Genomic_DNA"/>
</dbReference>
<comment type="caution">
    <text evidence="1">The sequence shown here is derived from an EMBL/GenBank/DDBJ whole genome shotgun (WGS) entry which is preliminary data.</text>
</comment>
<dbReference type="Proteomes" id="UP001608902">
    <property type="component" value="Unassembled WGS sequence"/>
</dbReference>
<evidence type="ECO:0000313" key="2">
    <source>
        <dbReference type="Proteomes" id="UP001608902"/>
    </source>
</evidence>
<sequence length="102" mass="11771">MTQEHVQWKLNLISSMTDDSVLPQLLLISYYIRYLKPPQCGPRPKEHCHDWYMRGRSPSFEDQSGSCVSESEALDPFFPVPFEFDHQRGICDVKPSGYFASA</sequence>
<proteinExistence type="predicted"/>
<dbReference type="AlphaFoldDB" id="A0ABD6EZM4"/>